<dbReference type="InterPro" id="IPR036404">
    <property type="entry name" value="Jacalin-like_lectin_dom_sf"/>
</dbReference>
<dbReference type="Proteomes" id="UP000184255">
    <property type="component" value="Unassembled WGS sequence"/>
</dbReference>
<dbReference type="AlphaFoldDB" id="A0A1L7TPB7"/>
<dbReference type="Pfam" id="PF24539">
    <property type="entry name" value="DUF7600"/>
    <property type="match status" value="1"/>
</dbReference>
<feature type="domain" description="DUF7600" evidence="1">
    <location>
        <begin position="347"/>
        <end position="467"/>
    </location>
</feature>
<sequence length="1003" mass="113268">MPLRCALCGIAIPCHHQPDQQQQQRVWWRKIFAVQREEDQREEDQHEEDKSHFSLVPLGYYEDGSLEPHPIIPPSEGFFIHQACWPIYRDQMFLNSERRYDTEQILQALFDFIQSMPRNSDGWISYLRPQNEPAVFLATFAGYPGYWDFLKADPSIAVTHPNWHRFVDGGTYGTQASSDVFSSLSTELNYCVINLLNTVSFCNLRLASTTIANLSKPGDIPQAFWASRFTRDHEMNFFPLEHDSTETWRDLYFNLKYSLKDSSATGHMRNRLRIWNGLEKITPYIIAMLRQRPCLEDTAQLREDIASSGYELTHKIQGFEGVPGTNPSGGIQVTGSRYLNLRGGAWISVTRGYIDGRQYILGFRVQRRDGKEKFRIGLINSNKETTFFVDETDQVIALKVATTFGGIVGLAFRIKDELGGVDWKVVGKVSILDDYVGIKILKPQNGRYISGLLLGLDACKVVSVQLVEKIGDATAIDSSGQHVWHPAPPQPDVVTILPRTIDVAASQPTFIMNMDFGGPSGSLLPLLTRIAIFHDDINHNVRGLGFYYNDGTEREFGFREFVTDYRCRDTALEASVAIGGPAGERIVGITFFLHSITIYTNFGRWETDGAMKDAESSQRSNMLVSPHGETITGFLGHMRMAPLSATLESMGLVHLDHLDVVPLKSPRAAPNYYKGLLGGTRFVRLDGVKRVGISCGRKGRTRRLDHVSGLYFEFWDERPPVYAGQWFKEIGHLDVYRGERITGLTFWNEVQNCACHHGRNSRYSGIRIEKSGAEPDAVEVHPGPQRNMHETCYAENRFERLDMFVWFTSHDRDAIDVKAKPTPLAKNCLSSASHVREEVCTNSDKLFWEIEDGKGGWTSVSQIAAFFNPKNKRLCGLEFTYRDNQVKRGGYTEGTKAILKVKSHEKVTDASSSVSATTVDGGVDIVSFMLGDNRRMMMDFSGVKVDDSNFYQVLRLQIEASMVREVPDGVLKCVGVYLEMWPNVERKVCVQKFGPVFVEPADE</sequence>
<dbReference type="RefSeq" id="XP_041685372.1">
    <property type="nucleotide sequence ID" value="XM_041835183.1"/>
</dbReference>
<dbReference type="InterPro" id="IPR056021">
    <property type="entry name" value="DUF7600"/>
</dbReference>
<evidence type="ECO:0000313" key="3">
    <source>
        <dbReference type="Proteomes" id="UP000184255"/>
    </source>
</evidence>
<evidence type="ECO:0000313" key="2">
    <source>
        <dbReference type="EMBL" id="CVK98662.1"/>
    </source>
</evidence>
<proteinExistence type="predicted"/>
<accession>A0A1L7TPB7</accession>
<comment type="caution">
    <text evidence="2">The sequence shown here is derived from an EMBL/GenBank/DDBJ whole genome shotgun (WGS) entry which is preliminary data.</text>
</comment>
<dbReference type="GeneID" id="65087775"/>
<evidence type="ECO:0000259" key="1">
    <source>
        <dbReference type="Pfam" id="PF24539"/>
    </source>
</evidence>
<dbReference type="SUPFAM" id="SSF51101">
    <property type="entry name" value="Mannose-binding lectins"/>
    <property type="match status" value="1"/>
</dbReference>
<dbReference type="VEuPathDB" id="FungiDB:FMAN_08515"/>
<dbReference type="EMBL" id="FCQH01000009">
    <property type="protein sequence ID" value="CVK98662.1"/>
    <property type="molecule type" value="Genomic_DNA"/>
</dbReference>
<reference evidence="3" key="1">
    <citation type="journal article" date="2016" name="Genome Biol. Evol.">
        <title>Comparative 'omics' of the Fusarium fujikuroi species complex highlights differences in genetic potential and metabolite synthesis.</title>
        <authorList>
            <person name="Niehaus E.-M."/>
            <person name="Muensterkoetter M."/>
            <person name="Proctor R.H."/>
            <person name="Brown D.W."/>
            <person name="Sharon A."/>
            <person name="Idan Y."/>
            <person name="Oren-Young L."/>
            <person name="Sieber C.M."/>
            <person name="Novak O."/>
            <person name="Pencik A."/>
            <person name="Tarkowska D."/>
            <person name="Hromadova K."/>
            <person name="Freeman S."/>
            <person name="Maymon M."/>
            <person name="Elazar M."/>
            <person name="Youssef S.A."/>
            <person name="El-Shabrawy E.S.M."/>
            <person name="Shalaby A.B.A."/>
            <person name="Houterman P."/>
            <person name="Brock N.L."/>
            <person name="Burkhardt I."/>
            <person name="Tsavkelova E.A."/>
            <person name="Dickschat J.S."/>
            <person name="Galuszka P."/>
            <person name="Gueldener U."/>
            <person name="Tudzynski B."/>
        </authorList>
    </citation>
    <scope>NUCLEOTIDE SEQUENCE [LARGE SCALE GENOMIC DNA]</scope>
    <source>
        <strain evidence="3">MRC7560</strain>
    </source>
</reference>
<gene>
    <name evidence="2" type="ORF">FMAN_08515</name>
</gene>
<keyword evidence="3" id="KW-1185">Reference proteome</keyword>
<name>A0A1L7TPB7_FUSMA</name>
<protein>
    <recommendedName>
        <fullName evidence="1">DUF7600 domain-containing protein</fullName>
    </recommendedName>
</protein>
<organism evidence="2 3">
    <name type="scientific">Fusarium mangiferae</name>
    <name type="common">Mango malformation disease fungus</name>
    <dbReference type="NCBI Taxonomy" id="192010"/>
    <lineage>
        <taxon>Eukaryota</taxon>
        <taxon>Fungi</taxon>
        <taxon>Dikarya</taxon>
        <taxon>Ascomycota</taxon>
        <taxon>Pezizomycotina</taxon>
        <taxon>Sordariomycetes</taxon>
        <taxon>Hypocreomycetidae</taxon>
        <taxon>Hypocreales</taxon>
        <taxon>Nectriaceae</taxon>
        <taxon>Fusarium</taxon>
        <taxon>Fusarium fujikuroi species complex</taxon>
    </lineage>
</organism>